<dbReference type="EMBL" id="JBHULC010000011">
    <property type="protein sequence ID" value="MFD2521775.1"/>
    <property type="molecule type" value="Genomic_DNA"/>
</dbReference>
<gene>
    <name evidence="1" type="ORF">ACFSR2_12835</name>
</gene>
<sequence length="331" mass="38683">MTRKYSLHKIGFVYTDEWYVPIGIASSVGFYETYEDAQKAQLSYDIDSFRNFQSYDFLRDLMDFYEDKHDETQQKVIEYMQLLGWHENYKKRPYGNDSSSFYWEASLPVGATDEQVAKILELTGASFHKIIEYRDVKEDVYVKMNYEFWGKKAFEKLKEEKTLESRSPFIQGVANKGFYLVTKPAKGRRNARFKSHYDAANLALKIFLECLHEFPENNFLGKNYVAEWSNASFLLMHFLDNCESVVLKAELVSSENKKAIATKLKKIKSLYLLKEGEEYYEIVFPEIENAKPEEIFGLIELLKVKPFEIFTVVTEINGEKVVNYDPDGGTF</sequence>
<proteinExistence type="predicted"/>
<protein>
    <submittedName>
        <fullName evidence="1">Uncharacterized protein</fullName>
    </submittedName>
</protein>
<name>A0ABW5J869_9BACT</name>
<dbReference type="RefSeq" id="WP_340236050.1">
    <property type="nucleotide sequence ID" value="NZ_JBBEWC010000005.1"/>
</dbReference>
<evidence type="ECO:0000313" key="2">
    <source>
        <dbReference type="Proteomes" id="UP001597510"/>
    </source>
</evidence>
<keyword evidence="2" id="KW-1185">Reference proteome</keyword>
<reference evidence="2" key="1">
    <citation type="journal article" date="2019" name="Int. J. Syst. Evol. Microbiol.">
        <title>The Global Catalogue of Microorganisms (GCM) 10K type strain sequencing project: providing services to taxonomists for standard genome sequencing and annotation.</title>
        <authorList>
            <consortium name="The Broad Institute Genomics Platform"/>
            <consortium name="The Broad Institute Genome Sequencing Center for Infectious Disease"/>
            <person name="Wu L."/>
            <person name="Ma J."/>
        </authorList>
    </citation>
    <scope>NUCLEOTIDE SEQUENCE [LARGE SCALE GENOMIC DNA]</scope>
    <source>
        <strain evidence="2">KCTC 52344</strain>
    </source>
</reference>
<organism evidence="1 2">
    <name type="scientific">Emticicia soli</name>
    <dbReference type="NCBI Taxonomy" id="2027878"/>
    <lineage>
        <taxon>Bacteria</taxon>
        <taxon>Pseudomonadati</taxon>
        <taxon>Bacteroidota</taxon>
        <taxon>Cytophagia</taxon>
        <taxon>Cytophagales</taxon>
        <taxon>Leadbetterellaceae</taxon>
        <taxon>Emticicia</taxon>
    </lineage>
</organism>
<evidence type="ECO:0000313" key="1">
    <source>
        <dbReference type="EMBL" id="MFD2521775.1"/>
    </source>
</evidence>
<accession>A0ABW5J869</accession>
<comment type="caution">
    <text evidence="1">The sequence shown here is derived from an EMBL/GenBank/DDBJ whole genome shotgun (WGS) entry which is preliminary data.</text>
</comment>
<dbReference type="Proteomes" id="UP001597510">
    <property type="component" value="Unassembled WGS sequence"/>
</dbReference>